<accession>A0A1J5JEF6</accession>
<protein>
    <submittedName>
        <fullName evidence="1">Uncharacterized protein</fullName>
    </submittedName>
</protein>
<name>A0A1J5JEF6_NEOTH</name>
<gene>
    <name evidence="1" type="ORF">MOOR_27740</name>
</gene>
<reference evidence="1 2" key="1">
    <citation type="submission" date="2016-08" db="EMBL/GenBank/DDBJ databases">
        <title>Genome-based comparison of Moorella thermoacetic strains.</title>
        <authorList>
            <person name="Poehlein A."/>
            <person name="Bengelsdorf F.R."/>
            <person name="Esser C."/>
            <person name="Duerre P."/>
            <person name="Daniel R."/>
        </authorList>
    </citation>
    <scope>NUCLEOTIDE SEQUENCE [LARGE SCALE GENOMIC DNA]</scope>
    <source>
        <strain evidence="1 2">DSM 11768</strain>
    </source>
</reference>
<comment type="caution">
    <text evidence="1">The sequence shown here is derived from an EMBL/GenBank/DDBJ whole genome shotgun (WGS) entry which is preliminary data.</text>
</comment>
<evidence type="ECO:0000313" key="2">
    <source>
        <dbReference type="Proteomes" id="UP000182743"/>
    </source>
</evidence>
<dbReference type="AlphaFoldDB" id="A0A1J5JEF6"/>
<evidence type="ECO:0000313" key="1">
    <source>
        <dbReference type="EMBL" id="OIQ07613.1"/>
    </source>
</evidence>
<sequence length="139" mass="16010">MNQVIILHCPECGSRGLLHGPFRGLMYYSDCGWAGGWNERTPDFRLLCDKACARAERKLKESVPWGGSQVKRYCYWCDKDVDYRIVEKVAEVEIRGVRVAYPAKIALCCECGKEIYVPEFDDANIENARRAYQEKVNHL</sequence>
<proteinExistence type="predicted"/>
<organism evidence="1 2">
    <name type="scientific">Neomoorella thermoacetica</name>
    <name type="common">Clostridium thermoaceticum</name>
    <dbReference type="NCBI Taxonomy" id="1525"/>
    <lineage>
        <taxon>Bacteria</taxon>
        <taxon>Bacillati</taxon>
        <taxon>Bacillota</taxon>
        <taxon>Clostridia</taxon>
        <taxon>Neomoorellales</taxon>
        <taxon>Neomoorellaceae</taxon>
        <taxon>Neomoorella</taxon>
    </lineage>
</organism>
<dbReference type="EMBL" id="MIHH01000041">
    <property type="protein sequence ID" value="OIQ07613.1"/>
    <property type="molecule type" value="Genomic_DNA"/>
</dbReference>
<dbReference type="Proteomes" id="UP000182743">
    <property type="component" value="Unassembled WGS sequence"/>
</dbReference>